<organism evidence="2">
    <name type="scientific">uncultured Quadrisphaera sp</name>
    <dbReference type="NCBI Taxonomy" id="904978"/>
    <lineage>
        <taxon>Bacteria</taxon>
        <taxon>Bacillati</taxon>
        <taxon>Actinomycetota</taxon>
        <taxon>Actinomycetes</taxon>
        <taxon>Kineosporiales</taxon>
        <taxon>Kineosporiaceae</taxon>
        <taxon>Quadrisphaera</taxon>
        <taxon>environmental samples</taxon>
    </lineage>
</organism>
<name>A0A6J4NTY5_9ACTN</name>
<reference evidence="2" key="1">
    <citation type="submission" date="2020-02" db="EMBL/GenBank/DDBJ databases">
        <authorList>
            <person name="Meier V. D."/>
        </authorList>
    </citation>
    <scope>NUCLEOTIDE SEQUENCE</scope>
    <source>
        <strain evidence="2">AVDCRST_MAG35</strain>
    </source>
</reference>
<feature type="non-terminal residue" evidence="2">
    <location>
        <position position="97"/>
    </location>
</feature>
<gene>
    <name evidence="2" type="ORF">AVDCRST_MAG35-714</name>
</gene>
<accession>A0A6J4NTY5</accession>
<proteinExistence type="predicted"/>
<feature type="non-terminal residue" evidence="2">
    <location>
        <position position="1"/>
    </location>
</feature>
<dbReference type="AlphaFoldDB" id="A0A6J4NTY5"/>
<evidence type="ECO:0000256" key="1">
    <source>
        <dbReference type="SAM" id="MobiDB-lite"/>
    </source>
</evidence>
<feature type="region of interest" description="Disordered" evidence="1">
    <location>
        <begin position="32"/>
        <end position="97"/>
    </location>
</feature>
<evidence type="ECO:0000313" key="2">
    <source>
        <dbReference type="EMBL" id="CAA9397407.1"/>
    </source>
</evidence>
<feature type="compositionally biased region" description="Basic residues" evidence="1">
    <location>
        <begin position="32"/>
        <end position="43"/>
    </location>
</feature>
<dbReference type="EMBL" id="CADCUY010000149">
    <property type="protein sequence ID" value="CAA9397407.1"/>
    <property type="molecule type" value="Genomic_DNA"/>
</dbReference>
<feature type="compositionally biased region" description="Low complexity" evidence="1">
    <location>
        <begin position="54"/>
        <end position="68"/>
    </location>
</feature>
<sequence>CSTTTASPRCSWSSPEGCSCWRRWPSRRCCTRRAPRRGGRTRRGWPPTPPPSAPSSSARGAPPSAGAAARRRAPRPRLASRSGRIWPSARARSVITS</sequence>
<protein>
    <submittedName>
        <fullName evidence="2">Uncharacterized protein</fullName>
    </submittedName>
</protein>